<dbReference type="GO" id="GO:0005615">
    <property type="term" value="C:extracellular space"/>
    <property type="evidence" value="ECO:0007669"/>
    <property type="project" value="TreeGrafter"/>
</dbReference>
<name>A0A915KSI3_ROMCU</name>
<organism evidence="7 8">
    <name type="scientific">Romanomermis culicivorax</name>
    <name type="common">Nematode worm</name>
    <dbReference type="NCBI Taxonomy" id="13658"/>
    <lineage>
        <taxon>Eukaryota</taxon>
        <taxon>Metazoa</taxon>
        <taxon>Ecdysozoa</taxon>
        <taxon>Nematoda</taxon>
        <taxon>Enoplea</taxon>
        <taxon>Dorylaimia</taxon>
        <taxon>Mermithida</taxon>
        <taxon>Mermithoidea</taxon>
        <taxon>Mermithidae</taxon>
        <taxon>Romanomermis</taxon>
    </lineage>
</organism>
<feature type="domain" description="Carboxylesterase type B" evidence="6">
    <location>
        <begin position="3"/>
        <end position="355"/>
    </location>
</feature>
<dbReference type="GO" id="GO:0003990">
    <property type="term" value="F:acetylcholinesterase activity"/>
    <property type="evidence" value="ECO:0007669"/>
    <property type="project" value="TreeGrafter"/>
</dbReference>
<dbReference type="InterPro" id="IPR000997">
    <property type="entry name" value="Cholinesterase"/>
</dbReference>
<dbReference type="SUPFAM" id="SSF53474">
    <property type="entry name" value="alpha/beta-Hydrolases"/>
    <property type="match status" value="1"/>
</dbReference>
<evidence type="ECO:0000256" key="2">
    <source>
        <dbReference type="ARBA" id="ARBA00022487"/>
    </source>
</evidence>
<dbReference type="InterPro" id="IPR050654">
    <property type="entry name" value="AChE-related_enzymes"/>
</dbReference>
<evidence type="ECO:0000259" key="6">
    <source>
        <dbReference type="Pfam" id="PF00135"/>
    </source>
</evidence>
<accession>A0A915KSI3</accession>
<dbReference type="GO" id="GO:0005886">
    <property type="term" value="C:plasma membrane"/>
    <property type="evidence" value="ECO:0007669"/>
    <property type="project" value="TreeGrafter"/>
</dbReference>
<dbReference type="GO" id="GO:0006581">
    <property type="term" value="P:acetylcholine catabolic process"/>
    <property type="evidence" value="ECO:0007669"/>
    <property type="project" value="TreeGrafter"/>
</dbReference>
<proteinExistence type="inferred from homology"/>
<feature type="active site" description="Charge relay system" evidence="5">
    <location>
        <position position="173"/>
    </location>
</feature>
<evidence type="ECO:0000256" key="1">
    <source>
        <dbReference type="ARBA" id="ARBA00005964"/>
    </source>
</evidence>
<dbReference type="Pfam" id="PF00135">
    <property type="entry name" value="COesterase"/>
    <property type="match status" value="1"/>
</dbReference>
<evidence type="ECO:0000313" key="7">
    <source>
        <dbReference type="Proteomes" id="UP000887565"/>
    </source>
</evidence>
<feature type="active site" description="Acyl-ester intermediate" evidence="5">
    <location>
        <position position="40"/>
    </location>
</feature>
<keyword evidence="3" id="KW-0378">Hydrolase</keyword>
<dbReference type="GO" id="GO:0019695">
    <property type="term" value="P:choline metabolic process"/>
    <property type="evidence" value="ECO:0007669"/>
    <property type="project" value="TreeGrafter"/>
</dbReference>
<evidence type="ECO:0000256" key="3">
    <source>
        <dbReference type="ARBA" id="ARBA00022801"/>
    </source>
</evidence>
<keyword evidence="4" id="KW-1015">Disulfide bond</keyword>
<protein>
    <submittedName>
        <fullName evidence="8">Acetylcholinesterase</fullName>
    </submittedName>
</protein>
<keyword evidence="7" id="KW-1185">Reference proteome</keyword>
<sequence length="355" mass="39962">MPEVPGNMGMLDQSAALKWTKRNIEKFNGDPGSLTLFGESAGADSVNLHAFSPLSKTLFKRFVLQSGVALSPWSLSSKSSALERSLTLARHLSCYDDTSEKEIYFRKIFECLIRKSTDDILQAGSSMSNGFLDLAWAPIVEGNFLTDHPRSAMEKEDFTFQQDQAMIGINLNEGNYFLVYFLPSLFPKAQIFDKSEFLTGPTKFENAVLAVLPADLRRNPVVCSAVLFEYTPYGSSPAPNFTSTAKISASNFQTSLDNLINDFYFTCDSQEMAKRFVNGRSEGAGTLFYYQFSHRSSSAQPWPEWMGVLHGDEIAYVFGEPLSNRQKSKDDRYSEEDRKLSRTMMRYWANFARTG</sequence>
<keyword evidence="2" id="KW-0719">Serine esterase</keyword>
<dbReference type="PRINTS" id="PR00878">
    <property type="entry name" value="CHOLNESTRASE"/>
</dbReference>
<evidence type="ECO:0000313" key="8">
    <source>
        <dbReference type="WBParaSite" id="nRc.2.0.1.t41733-RA"/>
    </source>
</evidence>
<dbReference type="AlphaFoldDB" id="A0A915KSI3"/>
<dbReference type="WBParaSite" id="nRc.2.0.1.t41733-RA">
    <property type="protein sequence ID" value="nRc.2.0.1.t41733-RA"/>
    <property type="gene ID" value="nRc.2.0.1.g41733"/>
</dbReference>
<evidence type="ECO:0000256" key="5">
    <source>
        <dbReference type="PIRSR" id="PIRSR600997-1"/>
    </source>
</evidence>
<dbReference type="PANTHER" id="PTHR43918">
    <property type="entry name" value="ACETYLCHOLINESTERASE"/>
    <property type="match status" value="1"/>
</dbReference>
<dbReference type="OMA" id="QAMIGIN"/>
<evidence type="ECO:0000256" key="4">
    <source>
        <dbReference type="ARBA" id="ARBA00023157"/>
    </source>
</evidence>
<dbReference type="PANTHER" id="PTHR43918:SF4">
    <property type="entry name" value="CARBOXYLIC ESTER HYDROLASE"/>
    <property type="match status" value="1"/>
</dbReference>
<dbReference type="InterPro" id="IPR002018">
    <property type="entry name" value="CarbesteraseB"/>
</dbReference>
<feature type="active site" description="Charge relay system" evidence="5">
    <location>
        <position position="310"/>
    </location>
</feature>
<dbReference type="Proteomes" id="UP000887565">
    <property type="component" value="Unplaced"/>
</dbReference>
<dbReference type="Gene3D" id="3.40.50.1820">
    <property type="entry name" value="alpha/beta hydrolase"/>
    <property type="match status" value="1"/>
</dbReference>
<comment type="similarity">
    <text evidence="1">Belongs to the type-B carboxylesterase/lipase family.</text>
</comment>
<reference evidence="8" key="1">
    <citation type="submission" date="2022-11" db="UniProtKB">
        <authorList>
            <consortium name="WormBaseParasite"/>
        </authorList>
    </citation>
    <scope>IDENTIFICATION</scope>
</reference>
<dbReference type="InterPro" id="IPR029058">
    <property type="entry name" value="AB_hydrolase_fold"/>
</dbReference>